<accession>A0A0K0FLX6</accession>
<feature type="transmembrane region" description="Helical" evidence="1">
    <location>
        <begin position="12"/>
        <end position="34"/>
    </location>
</feature>
<proteinExistence type="predicted"/>
<evidence type="ECO:0000313" key="2">
    <source>
        <dbReference type="Proteomes" id="UP000035680"/>
    </source>
</evidence>
<name>A0A0K0FLX6_STRVS</name>
<sequence>MSRALLSINTYYLFIYIIYIFFPYISMPLIRLSFTNSTSLSYPQ</sequence>
<protein>
    <submittedName>
        <fullName evidence="3">Uncharacterized protein</fullName>
    </submittedName>
</protein>
<organism evidence="2 3">
    <name type="scientific">Strongyloides venezuelensis</name>
    <name type="common">Threadworm</name>
    <dbReference type="NCBI Taxonomy" id="75913"/>
    <lineage>
        <taxon>Eukaryota</taxon>
        <taxon>Metazoa</taxon>
        <taxon>Ecdysozoa</taxon>
        <taxon>Nematoda</taxon>
        <taxon>Chromadorea</taxon>
        <taxon>Rhabditida</taxon>
        <taxon>Tylenchina</taxon>
        <taxon>Panagrolaimomorpha</taxon>
        <taxon>Strongyloidoidea</taxon>
        <taxon>Strongyloididae</taxon>
        <taxon>Strongyloides</taxon>
    </lineage>
</organism>
<keyword evidence="1" id="KW-1133">Transmembrane helix</keyword>
<keyword evidence="2" id="KW-1185">Reference proteome</keyword>
<keyword evidence="1" id="KW-0472">Membrane</keyword>
<evidence type="ECO:0000256" key="1">
    <source>
        <dbReference type="SAM" id="Phobius"/>
    </source>
</evidence>
<reference evidence="3" key="2">
    <citation type="submission" date="2015-08" db="UniProtKB">
        <authorList>
            <consortium name="WormBaseParasite"/>
        </authorList>
    </citation>
    <scope>IDENTIFICATION</scope>
</reference>
<dbReference type="WBParaSite" id="SVE_1000909150.1">
    <property type="protein sequence ID" value="SVE_1000909150.1"/>
    <property type="gene ID" value="SVE_1000909150"/>
</dbReference>
<dbReference type="AlphaFoldDB" id="A0A0K0FLX6"/>
<reference evidence="2" key="1">
    <citation type="submission" date="2014-07" db="EMBL/GenBank/DDBJ databases">
        <authorList>
            <person name="Martin A.A"/>
            <person name="De Silva N."/>
        </authorList>
    </citation>
    <scope>NUCLEOTIDE SEQUENCE</scope>
</reference>
<evidence type="ECO:0000313" key="3">
    <source>
        <dbReference type="WBParaSite" id="SVE_1000909150.1"/>
    </source>
</evidence>
<dbReference type="Proteomes" id="UP000035680">
    <property type="component" value="Unassembled WGS sequence"/>
</dbReference>
<keyword evidence="1" id="KW-0812">Transmembrane</keyword>